<feature type="compositionally biased region" description="Basic and acidic residues" evidence="1">
    <location>
        <begin position="353"/>
        <end position="392"/>
    </location>
</feature>
<feature type="transmembrane region" description="Helical" evidence="2">
    <location>
        <begin position="50"/>
        <end position="72"/>
    </location>
</feature>
<dbReference type="Pfam" id="PF01757">
    <property type="entry name" value="Acyl_transf_3"/>
    <property type="match status" value="1"/>
</dbReference>
<comment type="caution">
    <text evidence="4">The sequence shown here is derived from an EMBL/GenBank/DDBJ whole genome shotgun (WGS) entry which is preliminary data.</text>
</comment>
<feature type="transmembrane region" description="Helical" evidence="2">
    <location>
        <begin position="247"/>
        <end position="270"/>
    </location>
</feature>
<dbReference type="EMBL" id="PYAU01000001">
    <property type="protein sequence ID" value="PSL39026.1"/>
    <property type="molecule type" value="Genomic_DNA"/>
</dbReference>
<evidence type="ECO:0000313" key="5">
    <source>
        <dbReference type="EMBL" id="RUQ86522.1"/>
    </source>
</evidence>
<keyword evidence="2" id="KW-0812">Transmembrane</keyword>
<dbReference type="AlphaFoldDB" id="A0A2P8GYI6"/>
<evidence type="ECO:0000256" key="2">
    <source>
        <dbReference type="SAM" id="Phobius"/>
    </source>
</evidence>
<dbReference type="PANTHER" id="PTHR37312">
    <property type="entry name" value="MEMBRANE-BOUND ACYLTRANSFERASE YKRP-RELATED"/>
    <property type="match status" value="1"/>
</dbReference>
<evidence type="ECO:0000313" key="4">
    <source>
        <dbReference type="EMBL" id="PSL39026.1"/>
    </source>
</evidence>
<keyword evidence="2" id="KW-1133">Transmembrane helix</keyword>
<reference evidence="5 7" key="2">
    <citation type="submission" date="2018-12" db="EMBL/GenBank/DDBJ databases">
        <authorList>
            <person name="hu s."/>
            <person name="Xu Y."/>
            <person name="Xu B."/>
            <person name="Li F."/>
        </authorList>
    </citation>
    <scope>NUCLEOTIDE SEQUENCE [LARGE SCALE GENOMIC DNA]</scope>
    <source>
        <strain evidence="5 7">KSW2-17</strain>
    </source>
</reference>
<reference evidence="4 6" key="1">
    <citation type="submission" date="2018-03" db="EMBL/GenBank/DDBJ databases">
        <title>Genomic Encyclopedia of Archaeal and Bacterial Type Strains, Phase II (KMG-II): from individual species to whole genera.</title>
        <authorList>
            <person name="Goeker M."/>
        </authorList>
    </citation>
    <scope>NUCLEOTIDE SEQUENCE [LARGE SCALE GENOMIC DNA]</scope>
    <source>
        <strain evidence="4 6">DSM 21548</strain>
    </source>
</reference>
<gene>
    <name evidence="4" type="ORF">CLV49_2658</name>
    <name evidence="5" type="ORF">ELQ93_05935</name>
</gene>
<sequence length="392" mass="44916">MVDTANTETPQKPARRRVPYWDNIRFACIVLVVAGHGIQRLTYDSDWALTVYLAIYAFHMPAFAVVSGYFSKSEPPGRRQMSRVITDIILPYIIFESVWTLVQFAVEGSGNLNPTQPSWTLWFLLALGIFRLILPYLALFRFPVLWAVLISVGVGYLDNVDSTFSLSRTLGILPFFVIGWRLRTTPLADAWLSADRRMIVGVRAAAVGFLALAVWVFWSGIDLWRMIDLRYWFFYDDSYKGLGEDQWWAGGVRLGLIVIALLLVAAFFSLVPRRQTFFTTFGQYTMYAYLLHSFVLYPLRETGILRDEATTRIWLVAMLIGSFLLAMALSSRPVRRVFRPLIEPKPRWLFTDDPDRRRGESRTDPTGSRREPSRPRADGARGSADDRSRERG</sequence>
<dbReference type="RefSeq" id="WP_106563951.1">
    <property type="nucleotide sequence ID" value="NZ_PYAU01000001.1"/>
</dbReference>
<name>A0A2P8GYI6_9MICO</name>
<organism evidence="4 6">
    <name type="scientific">Labedella gwakjiensis</name>
    <dbReference type="NCBI Taxonomy" id="390269"/>
    <lineage>
        <taxon>Bacteria</taxon>
        <taxon>Bacillati</taxon>
        <taxon>Actinomycetota</taxon>
        <taxon>Actinomycetes</taxon>
        <taxon>Micrococcales</taxon>
        <taxon>Microbacteriaceae</taxon>
        <taxon>Labedella</taxon>
    </lineage>
</organism>
<dbReference type="GO" id="GO:0016747">
    <property type="term" value="F:acyltransferase activity, transferring groups other than amino-acyl groups"/>
    <property type="evidence" value="ECO:0007669"/>
    <property type="project" value="InterPro"/>
</dbReference>
<evidence type="ECO:0000259" key="3">
    <source>
        <dbReference type="Pfam" id="PF01757"/>
    </source>
</evidence>
<evidence type="ECO:0000313" key="7">
    <source>
        <dbReference type="Proteomes" id="UP000268291"/>
    </source>
</evidence>
<feature type="region of interest" description="Disordered" evidence="1">
    <location>
        <begin position="350"/>
        <end position="392"/>
    </location>
</feature>
<feature type="transmembrane region" description="Helical" evidence="2">
    <location>
        <begin position="204"/>
        <end position="227"/>
    </location>
</feature>
<dbReference type="InterPro" id="IPR052734">
    <property type="entry name" value="Nod_factor_acetyltransferase"/>
</dbReference>
<dbReference type="PANTHER" id="PTHR37312:SF1">
    <property type="entry name" value="MEMBRANE-BOUND ACYLTRANSFERASE YKRP-RELATED"/>
    <property type="match status" value="1"/>
</dbReference>
<dbReference type="Proteomes" id="UP000268291">
    <property type="component" value="Unassembled WGS sequence"/>
</dbReference>
<protein>
    <submittedName>
        <fullName evidence="4 5">Fucose 4-O-acetylase</fullName>
    </submittedName>
</protein>
<feature type="transmembrane region" description="Helical" evidence="2">
    <location>
        <begin position="20"/>
        <end position="38"/>
    </location>
</feature>
<dbReference type="InterPro" id="IPR002656">
    <property type="entry name" value="Acyl_transf_3_dom"/>
</dbReference>
<accession>A0A2P8GYI6</accession>
<dbReference type="EMBL" id="RZGY01000001">
    <property type="protein sequence ID" value="RUQ86522.1"/>
    <property type="molecule type" value="Genomic_DNA"/>
</dbReference>
<keyword evidence="7" id="KW-1185">Reference proteome</keyword>
<dbReference type="OrthoDB" id="6623990at2"/>
<dbReference type="Proteomes" id="UP000241203">
    <property type="component" value="Unassembled WGS sequence"/>
</dbReference>
<feature type="transmembrane region" description="Helical" evidence="2">
    <location>
        <begin position="311"/>
        <end position="329"/>
    </location>
</feature>
<feature type="transmembrane region" description="Helical" evidence="2">
    <location>
        <begin position="277"/>
        <end position="299"/>
    </location>
</feature>
<feature type="transmembrane region" description="Helical" evidence="2">
    <location>
        <begin position="84"/>
        <end position="106"/>
    </location>
</feature>
<keyword evidence="2" id="KW-0472">Membrane</keyword>
<keyword evidence="4" id="KW-0808">Transferase</keyword>
<evidence type="ECO:0000313" key="6">
    <source>
        <dbReference type="Proteomes" id="UP000241203"/>
    </source>
</evidence>
<evidence type="ECO:0000256" key="1">
    <source>
        <dbReference type="SAM" id="MobiDB-lite"/>
    </source>
</evidence>
<feature type="domain" description="Acyltransferase 3" evidence="3">
    <location>
        <begin position="19"/>
        <end position="330"/>
    </location>
</feature>
<proteinExistence type="predicted"/>
<feature type="transmembrane region" description="Helical" evidence="2">
    <location>
        <begin position="118"/>
        <end position="134"/>
    </location>
</feature>